<gene>
    <name evidence="1" type="ORF">WG66_16773</name>
</gene>
<dbReference type="Proteomes" id="UP000054988">
    <property type="component" value="Unassembled WGS sequence"/>
</dbReference>
<evidence type="ECO:0000313" key="2">
    <source>
        <dbReference type="Proteomes" id="UP000054988"/>
    </source>
</evidence>
<organism evidence="1 2">
    <name type="scientific">Moniliophthora roreri</name>
    <name type="common">Frosty pod rot fungus</name>
    <name type="synonym">Monilia roreri</name>
    <dbReference type="NCBI Taxonomy" id="221103"/>
    <lineage>
        <taxon>Eukaryota</taxon>
        <taxon>Fungi</taxon>
        <taxon>Dikarya</taxon>
        <taxon>Basidiomycota</taxon>
        <taxon>Agaricomycotina</taxon>
        <taxon>Agaricomycetes</taxon>
        <taxon>Agaricomycetidae</taxon>
        <taxon>Agaricales</taxon>
        <taxon>Marasmiineae</taxon>
        <taxon>Marasmiaceae</taxon>
        <taxon>Moniliophthora</taxon>
    </lineage>
</organism>
<comment type="caution">
    <text evidence="1">The sequence shown here is derived from an EMBL/GenBank/DDBJ whole genome shotgun (WGS) entry which is preliminary data.</text>
</comment>
<name>A0A0W0F2W0_MONRR</name>
<dbReference type="AlphaFoldDB" id="A0A0W0F2W0"/>
<reference evidence="1 2" key="1">
    <citation type="submission" date="2015-12" db="EMBL/GenBank/DDBJ databases">
        <title>Draft genome sequence of Moniliophthora roreri, the causal agent of frosty pod rot of cacao.</title>
        <authorList>
            <person name="Aime M.C."/>
            <person name="Diaz-Valderrama J.R."/>
            <person name="Kijpornyongpan T."/>
            <person name="Phillips-Mora W."/>
        </authorList>
    </citation>
    <scope>NUCLEOTIDE SEQUENCE [LARGE SCALE GENOMIC DNA]</scope>
    <source>
        <strain evidence="1 2">MCA 2952</strain>
    </source>
</reference>
<evidence type="ECO:0000313" key="1">
    <source>
        <dbReference type="EMBL" id="KTB30661.1"/>
    </source>
</evidence>
<protein>
    <submittedName>
        <fullName evidence="1">Uncharacterized protein</fullName>
    </submittedName>
</protein>
<sequence length="124" mass="13842">MRDPTTKAITTPQVRVKMGGYPTVETAEQPRRKTVAFDGAFESCTLFGICFHCQKPQSAMFLRVRVDSQTVLFQDFGHGPPNRNGVCRRPVFDSGAVQRKKSILVKERLPFPPSATRSIDIGTE</sequence>
<proteinExistence type="predicted"/>
<accession>A0A0W0F2W0</accession>
<dbReference type="EMBL" id="LATX01002373">
    <property type="protein sequence ID" value="KTB30661.1"/>
    <property type="molecule type" value="Genomic_DNA"/>
</dbReference>